<proteinExistence type="predicted"/>
<comment type="caution">
    <text evidence="2">The sequence shown here is derived from an EMBL/GenBank/DDBJ whole genome shotgun (WGS) entry which is preliminary data.</text>
</comment>
<keyword evidence="3" id="KW-1185">Reference proteome</keyword>
<evidence type="ECO:0000256" key="1">
    <source>
        <dbReference type="SAM" id="SignalP"/>
    </source>
</evidence>
<sequence length="270" mass="28196">MFKLVVLFALAAVAVAKPSGVALGHVEYALPVSSSSAETHSYRKDVISEPAIVAAPIVTEVHAAPFVTEVHAAPISSSHTYRKDVISEPAYIAHAAPVVAEFHAAPGVTEVHAGPVLAHSAPVYTSSSSHQYRKDIINEPAYVAHAAPVVTEVHAAPVVAEVRAAPVIAHAAPVYSSSSSHQYRKDIISEPVYAAHAAPVVAEYRKDIISEPVYAAHATPVVAEVRASPVIAHAAPVISASSSHSSYRKDVISEPAHVAYAAPAAAYTAW</sequence>
<dbReference type="OrthoDB" id="6783271at2759"/>
<organism evidence="2 3">
    <name type="scientific">Acanthoscelides obtectus</name>
    <name type="common">Bean weevil</name>
    <name type="synonym">Bruchus obtectus</name>
    <dbReference type="NCBI Taxonomy" id="200917"/>
    <lineage>
        <taxon>Eukaryota</taxon>
        <taxon>Metazoa</taxon>
        <taxon>Ecdysozoa</taxon>
        <taxon>Arthropoda</taxon>
        <taxon>Hexapoda</taxon>
        <taxon>Insecta</taxon>
        <taxon>Pterygota</taxon>
        <taxon>Neoptera</taxon>
        <taxon>Endopterygota</taxon>
        <taxon>Coleoptera</taxon>
        <taxon>Polyphaga</taxon>
        <taxon>Cucujiformia</taxon>
        <taxon>Chrysomeloidea</taxon>
        <taxon>Chrysomelidae</taxon>
        <taxon>Bruchinae</taxon>
        <taxon>Bruchini</taxon>
        <taxon>Acanthoscelides</taxon>
    </lineage>
</organism>
<dbReference type="Proteomes" id="UP001152888">
    <property type="component" value="Unassembled WGS sequence"/>
</dbReference>
<feature type="signal peptide" evidence="1">
    <location>
        <begin position="1"/>
        <end position="16"/>
    </location>
</feature>
<name>A0A9P0K0Q0_ACAOB</name>
<evidence type="ECO:0000313" key="2">
    <source>
        <dbReference type="EMBL" id="CAH1964063.1"/>
    </source>
</evidence>
<dbReference type="EMBL" id="CAKOFQ010006713">
    <property type="protein sequence ID" value="CAH1964063.1"/>
    <property type="molecule type" value="Genomic_DNA"/>
</dbReference>
<reference evidence="2" key="1">
    <citation type="submission" date="2022-03" db="EMBL/GenBank/DDBJ databases">
        <authorList>
            <person name="Sayadi A."/>
        </authorList>
    </citation>
    <scope>NUCLEOTIDE SEQUENCE</scope>
</reference>
<keyword evidence="1" id="KW-0732">Signal</keyword>
<feature type="chain" id="PRO_5040255325" evidence="1">
    <location>
        <begin position="17"/>
        <end position="270"/>
    </location>
</feature>
<gene>
    <name evidence="2" type="ORF">ACAOBT_LOCUS5569</name>
</gene>
<dbReference type="AlphaFoldDB" id="A0A9P0K0Q0"/>
<accession>A0A9P0K0Q0</accession>
<evidence type="ECO:0000313" key="3">
    <source>
        <dbReference type="Proteomes" id="UP001152888"/>
    </source>
</evidence>
<protein>
    <submittedName>
        <fullName evidence="2">Uncharacterized protein</fullName>
    </submittedName>
</protein>